<dbReference type="HOGENOM" id="CLU_2297325_0_0_1"/>
<keyword evidence="2" id="KW-0812">Transmembrane</keyword>
<keyword evidence="1" id="KW-0732">Signal</keyword>
<sequence length="102" mass="11097">MRTQLILFAALSLLLIGSTVYVYQREQAKQAENELENYAVSCGKCGWNAVKVFTACPAAVAEDGLNPWVDYSCVSNFMNGGPNCKSCICELCDAFGKRVKGC</sequence>
<protein>
    <submittedName>
        <fullName evidence="2">Transmembrane protein, putative</fullName>
    </submittedName>
</protein>
<keyword evidence="2" id="KW-0472">Membrane</keyword>
<feature type="chain" id="PRO_5004201948" evidence="1">
    <location>
        <begin position="20"/>
        <end position="102"/>
    </location>
</feature>
<evidence type="ECO:0000313" key="3">
    <source>
        <dbReference type="Proteomes" id="UP000009168"/>
    </source>
</evidence>
<dbReference type="InParanoid" id="Q23LQ8"/>
<dbReference type="AlphaFoldDB" id="Q23LQ8"/>
<proteinExistence type="predicted"/>
<reference evidence="3" key="1">
    <citation type="journal article" date="2006" name="PLoS Biol.">
        <title>Macronuclear genome sequence of the ciliate Tetrahymena thermophila, a model eukaryote.</title>
        <authorList>
            <person name="Eisen J.A."/>
            <person name="Coyne R.S."/>
            <person name="Wu M."/>
            <person name="Wu D."/>
            <person name="Thiagarajan M."/>
            <person name="Wortman J.R."/>
            <person name="Badger J.H."/>
            <person name="Ren Q."/>
            <person name="Amedeo P."/>
            <person name="Jones K.M."/>
            <person name="Tallon L.J."/>
            <person name="Delcher A.L."/>
            <person name="Salzberg S.L."/>
            <person name="Silva J.C."/>
            <person name="Haas B.J."/>
            <person name="Majoros W.H."/>
            <person name="Farzad M."/>
            <person name="Carlton J.M."/>
            <person name="Smith R.K. Jr."/>
            <person name="Garg J."/>
            <person name="Pearlman R.E."/>
            <person name="Karrer K.M."/>
            <person name="Sun L."/>
            <person name="Manning G."/>
            <person name="Elde N.C."/>
            <person name="Turkewitz A.P."/>
            <person name="Asai D.J."/>
            <person name="Wilkes D.E."/>
            <person name="Wang Y."/>
            <person name="Cai H."/>
            <person name="Collins K."/>
            <person name="Stewart B.A."/>
            <person name="Lee S.R."/>
            <person name="Wilamowska K."/>
            <person name="Weinberg Z."/>
            <person name="Ruzzo W.L."/>
            <person name="Wloga D."/>
            <person name="Gaertig J."/>
            <person name="Frankel J."/>
            <person name="Tsao C.-C."/>
            <person name="Gorovsky M.A."/>
            <person name="Keeling P.J."/>
            <person name="Waller R.F."/>
            <person name="Patron N.J."/>
            <person name="Cherry J.M."/>
            <person name="Stover N.A."/>
            <person name="Krieger C.J."/>
            <person name="del Toro C."/>
            <person name="Ryder H.F."/>
            <person name="Williamson S.C."/>
            <person name="Barbeau R.A."/>
            <person name="Hamilton E.P."/>
            <person name="Orias E."/>
        </authorList>
    </citation>
    <scope>NUCLEOTIDE SEQUENCE [LARGE SCALE GENOMIC DNA]</scope>
    <source>
        <strain evidence="3">SB210</strain>
    </source>
</reference>
<name>Q23LQ8_TETTS</name>
<evidence type="ECO:0000313" key="2">
    <source>
        <dbReference type="EMBL" id="EAR97452.1"/>
    </source>
</evidence>
<organism evidence="2 3">
    <name type="scientific">Tetrahymena thermophila (strain SB210)</name>
    <dbReference type="NCBI Taxonomy" id="312017"/>
    <lineage>
        <taxon>Eukaryota</taxon>
        <taxon>Sar</taxon>
        <taxon>Alveolata</taxon>
        <taxon>Ciliophora</taxon>
        <taxon>Intramacronucleata</taxon>
        <taxon>Oligohymenophorea</taxon>
        <taxon>Hymenostomatida</taxon>
        <taxon>Tetrahymenina</taxon>
        <taxon>Tetrahymenidae</taxon>
        <taxon>Tetrahymena</taxon>
    </lineage>
</organism>
<dbReference type="KEGG" id="tet:TTHERM_01009880"/>
<dbReference type="Proteomes" id="UP000009168">
    <property type="component" value="Unassembled WGS sequence"/>
</dbReference>
<dbReference type="EMBL" id="GG662664">
    <property type="protein sequence ID" value="EAR97452.1"/>
    <property type="molecule type" value="Genomic_DNA"/>
</dbReference>
<accession>Q23LQ8</accession>
<feature type="signal peptide" evidence="1">
    <location>
        <begin position="1"/>
        <end position="19"/>
    </location>
</feature>
<gene>
    <name evidence="2" type="ORF">TTHERM_01009880</name>
</gene>
<dbReference type="GeneID" id="7845669"/>
<evidence type="ECO:0000256" key="1">
    <source>
        <dbReference type="SAM" id="SignalP"/>
    </source>
</evidence>
<dbReference type="Gene3D" id="1.10.1740.120">
    <property type="match status" value="1"/>
</dbReference>
<keyword evidence="3" id="KW-1185">Reference proteome</keyword>
<dbReference type="RefSeq" id="XP_001017697.1">
    <property type="nucleotide sequence ID" value="XM_001017697.1"/>
</dbReference>